<sequence>MRPESATCLRVAFDWNSEPRKQPFPYTIINTDLSSLSNKPQNDFAVNKIRINGFGSCMCVAADLANGGDDLIWLIVVDSVGVGVGFIGP</sequence>
<evidence type="ECO:0000313" key="2">
    <source>
        <dbReference type="Proteomes" id="UP001454036"/>
    </source>
</evidence>
<dbReference type="EMBL" id="BAABME010038006">
    <property type="protein sequence ID" value="GAA0165551.1"/>
    <property type="molecule type" value="Genomic_DNA"/>
</dbReference>
<proteinExistence type="predicted"/>
<protein>
    <submittedName>
        <fullName evidence="1">Uncharacterized protein</fullName>
    </submittedName>
</protein>
<gene>
    <name evidence="1" type="ORF">LIER_43719</name>
</gene>
<comment type="caution">
    <text evidence="1">The sequence shown here is derived from an EMBL/GenBank/DDBJ whole genome shotgun (WGS) entry which is preliminary data.</text>
</comment>
<accession>A0AAV3QQR3</accession>
<dbReference type="Proteomes" id="UP001454036">
    <property type="component" value="Unassembled WGS sequence"/>
</dbReference>
<dbReference type="AlphaFoldDB" id="A0AAV3QQR3"/>
<name>A0AAV3QQR3_LITER</name>
<evidence type="ECO:0000313" key="1">
    <source>
        <dbReference type="EMBL" id="GAA0165551.1"/>
    </source>
</evidence>
<keyword evidence="2" id="KW-1185">Reference proteome</keyword>
<reference evidence="1 2" key="1">
    <citation type="submission" date="2024-01" db="EMBL/GenBank/DDBJ databases">
        <title>The complete chloroplast genome sequence of Lithospermum erythrorhizon: insights into the phylogenetic relationship among Boraginaceae species and the maternal lineages of purple gromwells.</title>
        <authorList>
            <person name="Okada T."/>
            <person name="Watanabe K."/>
        </authorList>
    </citation>
    <scope>NUCLEOTIDE SEQUENCE [LARGE SCALE GENOMIC DNA]</scope>
</reference>
<organism evidence="1 2">
    <name type="scientific">Lithospermum erythrorhizon</name>
    <name type="common">Purple gromwell</name>
    <name type="synonym">Lithospermum officinale var. erythrorhizon</name>
    <dbReference type="NCBI Taxonomy" id="34254"/>
    <lineage>
        <taxon>Eukaryota</taxon>
        <taxon>Viridiplantae</taxon>
        <taxon>Streptophyta</taxon>
        <taxon>Embryophyta</taxon>
        <taxon>Tracheophyta</taxon>
        <taxon>Spermatophyta</taxon>
        <taxon>Magnoliopsida</taxon>
        <taxon>eudicotyledons</taxon>
        <taxon>Gunneridae</taxon>
        <taxon>Pentapetalae</taxon>
        <taxon>asterids</taxon>
        <taxon>lamiids</taxon>
        <taxon>Boraginales</taxon>
        <taxon>Boraginaceae</taxon>
        <taxon>Boraginoideae</taxon>
        <taxon>Lithospermeae</taxon>
        <taxon>Lithospermum</taxon>
    </lineage>
</organism>